<dbReference type="Proteomes" id="UP001622594">
    <property type="component" value="Chromosome"/>
</dbReference>
<proteinExistence type="predicted"/>
<feature type="region of interest" description="Disordered" evidence="1">
    <location>
        <begin position="629"/>
        <end position="664"/>
    </location>
</feature>
<dbReference type="InterPro" id="IPR006827">
    <property type="entry name" value="Lant_deHydtase_N"/>
</dbReference>
<feature type="compositionally biased region" description="Pro residues" evidence="1">
    <location>
        <begin position="632"/>
        <end position="649"/>
    </location>
</feature>
<dbReference type="RefSeq" id="WP_406333391.1">
    <property type="nucleotide sequence ID" value="NZ_CP108188.1"/>
</dbReference>
<gene>
    <name evidence="3" type="ORF">OG814_03660</name>
</gene>
<dbReference type="EMBL" id="CP108188">
    <property type="protein sequence ID" value="WTR68425.1"/>
    <property type="molecule type" value="Genomic_DNA"/>
</dbReference>
<evidence type="ECO:0000313" key="4">
    <source>
        <dbReference type="Proteomes" id="UP001622594"/>
    </source>
</evidence>
<reference evidence="3 4" key="1">
    <citation type="submission" date="2022-10" db="EMBL/GenBank/DDBJ databases">
        <title>The complete genomes of actinobacterial strains from the NBC collection.</title>
        <authorList>
            <person name="Joergensen T.S."/>
            <person name="Alvarez Arevalo M."/>
            <person name="Sterndorff E.B."/>
            <person name="Faurdal D."/>
            <person name="Vuksanovic O."/>
            <person name="Mourched A.-S."/>
            <person name="Charusanti P."/>
            <person name="Shaw S."/>
            <person name="Blin K."/>
            <person name="Weber T."/>
        </authorList>
    </citation>
    <scope>NUCLEOTIDE SEQUENCE [LARGE SCALE GENOMIC DNA]</scope>
    <source>
        <strain evidence="3 4">NBC_00123</strain>
    </source>
</reference>
<organism evidence="3 4">
    <name type="scientific">Streptomyces zaomyceticus</name>
    <dbReference type="NCBI Taxonomy" id="68286"/>
    <lineage>
        <taxon>Bacteria</taxon>
        <taxon>Bacillati</taxon>
        <taxon>Actinomycetota</taxon>
        <taxon>Actinomycetes</taxon>
        <taxon>Kitasatosporales</taxon>
        <taxon>Streptomycetaceae</taxon>
        <taxon>Streptomyces</taxon>
    </lineage>
</organism>
<feature type="domain" description="Lantibiotic dehydratase N-terminal" evidence="2">
    <location>
        <begin position="157"/>
        <end position="474"/>
    </location>
</feature>
<sequence length="973" mass="106192">MTLPTTETPRRRSATWEVGRRFLLRAAGLPVETVHGLRCPRTRAWADEVLALEERLAAGGAALSDTLHALVEAADAVGDESRRALLSLRRQIFNNRLPAAPGAAVRLVAGLDAPAGTRVSAWLDERVRYGELLAEGPFVLEKELHAARGALRSALSREPFRHGLLLASPTLDGRLDAYLADASPDTGTGTDTGTGSHTGAGSGSGSGKRMRKIERAALTYLYRTACKTSPFSTFTPVATGVFDGGPGDDGAAVRIGEAWTGHVRLNVVALGRLAELILADPVRRQDLPVVLSPGWGRDEDRIRYVRQWVTSGDDDASVTFDSVHDRLFYLRGSGTLERLLTFLGDRAGLRHRDLVDWLRSEHGADPAECERYAAALLQLGMVQVPCLRTDVHSPDPLRSFQRALRELAAPWADSVADALDGPVACLAAYPDADLAERRILLRTLRARLLHIQKELGAAEPTLPRTLLYEDVSAGEDLLCGAGLLSGATGRALRAVEGVLPMFDLTLPHRITLHGFFVARYGRGGRCDDLLGLVHDFHEDVFDQYVSFTAKRTAFDENGEYVPEENWLGRPELRSLDAARRRFVSGMRALWEDHGTDDELRIPAELLATVSERLEPLVGDFVPQSHHLQVLLPTPPLSPGPTPPPSPEPTPGLTTGPFSGGDAEHPPRVRVVLNRSYGGLAFPFSRFTHAYDGVPGSAPSEEAGLSARLRAELRARQPEGAVFAELTGGPVTSNLNLHGRMTDYQIVCPGETATVPEEARLHLDDLYLEHDEQADRLVLRSRRLDREIVPVYLGYLVPVALPEIPRTLLLLSPSTMTPTDVWGGVPEGAAVDGVTRRPRVVHGDIVLSRRSWTADAAVLPVRRPGTDEAARYLEWRRWRSTHGLPDQVFATVLRDGRRALGAKPVYVDFDSPLSLTAFDALVDREPGAGVTLREMLPAEDALHLTSAQGRHVAELAVETFTSRHRTEDGPTCRN</sequence>
<feature type="region of interest" description="Disordered" evidence="1">
    <location>
        <begin position="182"/>
        <end position="208"/>
    </location>
</feature>
<dbReference type="Pfam" id="PF04738">
    <property type="entry name" value="Lant_dehydr_N"/>
    <property type="match status" value="2"/>
</dbReference>
<feature type="domain" description="Lantibiotic dehydratase N-terminal" evidence="2">
    <location>
        <begin position="684"/>
        <end position="889"/>
    </location>
</feature>
<accession>A0ABZ1L6C8</accession>
<name>A0ABZ1L6C8_9ACTN</name>
<keyword evidence="4" id="KW-1185">Reference proteome</keyword>
<evidence type="ECO:0000256" key="1">
    <source>
        <dbReference type="SAM" id="MobiDB-lite"/>
    </source>
</evidence>
<evidence type="ECO:0000313" key="3">
    <source>
        <dbReference type="EMBL" id="WTR68425.1"/>
    </source>
</evidence>
<feature type="compositionally biased region" description="Gly residues" evidence="1">
    <location>
        <begin position="190"/>
        <end position="206"/>
    </location>
</feature>
<evidence type="ECO:0000259" key="2">
    <source>
        <dbReference type="Pfam" id="PF04738"/>
    </source>
</evidence>
<protein>
    <submittedName>
        <fullName evidence="3">Lantibiotic dehydratase family protein</fullName>
    </submittedName>
</protein>